<sequence length="692" mass="78524">MRKFLLSLFERLETGLYKFNGNGNGNGKHPVPDLSKDNLRFESLPMRTNIHTSSVVKNPLDMGILRSQRYLFRNQDQSDGHWVGILEADTTITSDYIMVMHFLGKIDQKKQKMAANLLREHQLSDGGWNIYHGGPSEISASVKAYFALKLAGHTADEPFMQRARKCILDKGGIMKSNCFTKIYLAMFGQVDWQAVPAVPAEMILFPPGFYFSIYEMSYWSRCIVVPLSIAIAKKPHIPVGDDLLKELYVIPREKVVYRIKRDQTGLSWHNFFIDADSIFRRYEQQPIQCIRRMALRKAEQWMLEHLEKSGGLGAIWPGIINSIFAMKCLGYPDDHPAFAKQLQEIEDLIVYEGDKLYLQPCVSPVWDTAWAIIALHESGIAGADPTIQKAGQWLLSKEVRNFGDWALKCKVDEPSGWYFQYANEFYPDTDDSAAVLMALQRVSLPEKAGKEASFLRGIRWILAMQCDDGGWGAFDRNNNKAILNHIPFADFNALLDPSTSDVTARCMEFLGRIGFGKSSQHVRKAVEFLQKEQEQDGSWFGRWGANYIYGTWSVLSGLSAVGEDMTLPYIRKAIEWLKSVQNSDGGWGETIQSYDDPFLKAIGKSTPSQTAWALLGLLAGGETKSDAVERGIKFLLTKQKEDGAWDETEFTATGFPKVFYLKYHMYCTYFPLIALSKYRNSLQKKIILCCQK</sequence>
<dbReference type="InterPro" id="IPR008930">
    <property type="entry name" value="Terpenoid_cyclase/PrenylTrfase"/>
</dbReference>
<proteinExistence type="inferred from homology"/>
<dbReference type="PANTHER" id="PTHR11764:SF20">
    <property type="entry name" value="LANOSTEROL SYNTHASE"/>
    <property type="match status" value="1"/>
</dbReference>
<dbReference type="Gene3D" id="1.50.10.20">
    <property type="match status" value="2"/>
</dbReference>
<protein>
    <submittedName>
        <fullName evidence="7">Squalene--hopene cyclase</fullName>
    </submittedName>
</protein>
<dbReference type="GO" id="GO:0016866">
    <property type="term" value="F:intramolecular transferase activity"/>
    <property type="evidence" value="ECO:0007669"/>
    <property type="project" value="InterPro"/>
</dbReference>
<comment type="similarity">
    <text evidence="2">Belongs to the terpene cyclase/mutase family.</text>
</comment>
<dbReference type="EMBL" id="AYTS01000034">
    <property type="protein sequence ID" value="OOP57405.1"/>
    <property type="molecule type" value="Genomic_DNA"/>
</dbReference>
<evidence type="ECO:0000256" key="3">
    <source>
        <dbReference type="ARBA" id="ARBA00022737"/>
    </source>
</evidence>
<dbReference type="InterPro" id="IPR032697">
    <property type="entry name" value="SQ_cyclase_N"/>
</dbReference>
<evidence type="ECO:0000256" key="4">
    <source>
        <dbReference type="ARBA" id="ARBA00023235"/>
    </source>
</evidence>
<dbReference type="NCBIfam" id="TIGR01787">
    <property type="entry name" value="squalene_cyclas"/>
    <property type="match status" value="1"/>
</dbReference>
<feature type="domain" description="Squalene cyclase C-terminal" evidence="5">
    <location>
        <begin position="362"/>
        <end position="680"/>
    </location>
</feature>
<dbReference type="InterPro" id="IPR018333">
    <property type="entry name" value="Squalene_cyclase"/>
</dbReference>
<feature type="domain" description="Squalene cyclase N-terminal" evidence="6">
    <location>
        <begin position="65"/>
        <end position="352"/>
    </location>
</feature>
<evidence type="ECO:0000259" key="6">
    <source>
        <dbReference type="Pfam" id="PF13249"/>
    </source>
</evidence>
<dbReference type="InterPro" id="IPR006400">
    <property type="entry name" value="Hopene-cyclase"/>
</dbReference>
<dbReference type="SFLD" id="SFLDG01016">
    <property type="entry name" value="Prenyltransferase_Like_2"/>
    <property type="match status" value="1"/>
</dbReference>
<keyword evidence="4" id="KW-0413">Isomerase</keyword>
<dbReference type="NCBIfam" id="TIGR01507">
    <property type="entry name" value="hopene_cyclase"/>
    <property type="match status" value="1"/>
</dbReference>
<dbReference type="CDD" id="cd02892">
    <property type="entry name" value="SQCY_1"/>
    <property type="match status" value="1"/>
</dbReference>
<dbReference type="AlphaFoldDB" id="A0A1V4AWA4"/>
<dbReference type="Proteomes" id="UP000189681">
    <property type="component" value="Unassembled WGS sequence"/>
</dbReference>
<evidence type="ECO:0000313" key="7">
    <source>
        <dbReference type="EMBL" id="OOP57405.1"/>
    </source>
</evidence>
<comment type="caution">
    <text evidence="7">The sequence shown here is derived from an EMBL/GenBank/DDBJ whole genome shotgun (WGS) entry which is preliminary data.</text>
</comment>
<dbReference type="InterPro" id="IPR032696">
    <property type="entry name" value="SQ_cyclase_C"/>
</dbReference>
<dbReference type="SUPFAM" id="SSF48239">
    <property type="entry name" value="Terpenoid cyclases/Protein prenyltransferases"/>
    <property type="match status" value="2"/>
</dbReference>
<dbReference type="PANTHER" id="PTHR11764">
    <property type="entry name" value="TERPENE CYCLASE/MUTASE FAMILY MEMBER"/>
    <property type="match status" value="1"/>
</dbReference>
<accession>A0A1V4AWA4</accession>
<gene>
    <name evidence="7" type="ORF">AYP45_03575</name>
</gene>
<dbReference type="UniPathway" id="UPA00337"/>
<dbReference type="Pfam" id="PF13243">
    <property type="entry name" value="SQHop_cyclase_C"/>
    <property type="match status" value="1"/>
</dbReference>
<evidence type="ECO:0000259" key="5">
    <source>
        <dbReference type="Pfam" id="PF13243"/>
    </source>
</evidence>
<dbReference type="GO" id="GO:0005811">
    <property type="term" value="C:lipid droplet"/>
    <property type="evidence" value="ECO:0007669"/>
    <property type="project" value="InterPro"/>
</dbReference>
<dbReference type="STRING" id="1004156.AYP45_03575"/>
<evidence type="ECO:0000256" key="1">
    <source>
        <dbReference type="ARBA" id="ARBA00004999"/>
    </source>
</evidence>
<organism evidence="7 8">
    <name type="scientific">Candidatus Brocadia carolinensis</name>
    <dbReference type="NCBI Taxonomy" id="1004156"/>
    <lineage>
        <taxon>Bacteria</taxon>
        <taxon>Pseudomonadati</taxon>
        <taxon>Planctomycetota</taxon>
        <taxon>Candidatus Brocadiia</taxon>
        <taxon>Candidatus Brocadiales</taxon>
        <taxon>Candidatus Brocadiaceae</taxon>
        <taxon>Candidatus Brocadia</taxon>
    </lineage>
</organism>
<evidence type="ECO:0000313" key="8">
    <source>
        <dbReference type="Proteomes" id="UP000189681"/>
    </source>
</evidence>
<dbReference type="Pfam" id="PF13249">
    <property type="entry name" value="SQHop_cyclase_N"/>
    <property type="match status" value="1"/>
</dbReference>
<keyword evidence="3" id="KW-0677">Repeat</keyword>
<comment type="pathway">
    <text evidence="1">Secondary metabolite biosynthesis; hopanoid biosynthesis.</text>
</comment>
<dbReference type="GO" id="GO:0016104">
    <property type="term" value="P:triterpenoid biosynthetic process"/>
    <property type="evidence" value="ECO:0007669"/>
    <property type="project" value="InterPro"/>
</dbReference>
<reference evidence="7 8" key="1">
    <citation type="journal article" date="2017" name="Water Res.">
        <title>Discovery and metagenomic analysis of an anammox bacterial enrichment related to Candidatus "Brocadia caroliniensis" in a full-scale glycerol-fed nitritation-denitritation separate centrate treatment process.</title>
        <authorList>
            <person name="Park H."/>
            <person name="Brotto A.C."/>
            <person name="van Loosdrecht M.C."/>
            <person name="Chandran K."/>
        </authorList>
    </citation>
    <scope>NUCLEOTIDE SEQUENCE [LARGE SCALE GENOMIC DNA]</scope>
    <source>
        <strain evidence="7">26THWARD</strain>
    </source>
</reference>
<name>A0A1V4AWA4_9BACT</name>
<evidence type="ECO:0000256" key="2">
    <source>
        <dbReference type="ARBA" id="ARBA00009755"/>
    </source>
</evidence>